<evidence type="ECO:0000313" key="2">
    <source>
        <dbReference type="Proteomes" id="UP000009328"/>
    </source>
</evidence>
<keyword evidence="2" id="KW-1185">Reference proteome</keyword>
<dbReference type="AlphaFoldDB" id="K0KJ94"/>
<evidence type="ECO:0000313" key="1">
    <source>
        <dbReference type="EMBL" id="CCH45285.1"/>
    </source>
</evidence>
<dbReference type="InParanoid" id="K0KJ94"/>
<dbReference type="HOGENOM" id="CLU_541017_0_0_1"/>
<name>K0KJ94_WICCF</name>
<dbReference type="EMBL" id="CAIF01000187">
    <property type="protein sequence ID" value="CCH45285.1"/>
    <property type="molecule type" value="Genomic_DNA"/>
</dbReference>
<comment type="caution">
    <text evidence="1">The sequence shown here is derived from an EMBL/GenBank/DDBJ whole genome shotgun (WGS) entry which is preliminary data.</text>
</comment>
<sequence>MSTDKVTNNADTEDQSLLELRINKFVKVLLKVVSAERVVKLLKYYCPLAVEFEVQPTHEEIADFLEVYYLMVFKWHFNKNVSWRIKSLGFVLRFHTLRRVSKFCNIISGKARNCFKVLKRSFKNLTKKTEHSQKQLILKNLSDKSKNPVTGFKSGFPVEIWMLLVDFGLDAGNLVRVNTELFSIFAPRLYKSIHMDIVLSSLNPLKSKYSHYLKHGGNYPHHASDPFKIFESYKDSTKYDYEFLDIVHRGCNDKVVTSMVINDQNAHVRVETRVIREFKKVQQFFDNVIMNENSILRKFNKELSSNVFVLDGFTNLIEDSNKLGIELQKLSQNSNLNVMRYDSDVLNSFGYSFEYEDFIRDDKPFGPGDLEFMEEMDAEQTAASKLLPECGFYKELLHLGIQFDEMKSNFSSRRELSNLNDVESVKELDPIKSWNQSLPRFWTKDAVYHKGPENIEVDKRLFCTEENTLNFLIKFMDPFTLKDHNSERSTSLLFSAQVCDERANNDTTRHGMMSIVPQNILINRFMN</sequence>
<organism evidence="1 2">
    <name type="scientific">Wickerhamomyces ciferrii (strain ATCC 14091 / BCRC 22168 / CBS 111 / JCM 3599 / NBRC 0793 / NRRL Y-1031 F-60-10)</name>
    <name type="common">Yeast</name>
    <name type="synonym">Pichia ciferrii</name>
    <dbReference type="NCBI Taxonomy" id="1206466"/>
    <lineage>
        <taxon>Eukaryota</taxon>
        <taxon>Fungi</taxon>
        <taxon>Dikarya</taxon>
        <taxon>Ascomycota</taxon>
        <taxon>Saccharomycotina</taxon>
        <taxon>Saccharomycetes</taxon>
        <taxon>Phaffomycetales</taxon>
        <taxon>Wickerhamomycetaceae</taxon>
        <taxon>Wickerhamomyces</taxon>
    </lineage>
</organism>
<dbReference type="Proteomes" id="UP000009328">
    <property type="component" value="Unassembled WGS sequence"/>
</dbReference>
<accession>K0KJ94</accession>
<reference evidence="1 2" key="1">
    <citation type="journal article" date="2012" name="Eukaryot. Cell">
        <title>Draft genome sequence of Wickerhamomyces ciferrii NRRL Y-1031 F-60-10.</title>
        <authorList>
            <person name="Schneider J."/>
            <person name="Andrea H."/>
            <person name="Blom J."/>
            <person name="Jaenicke S."/>
            <person name="Ruckert C."/>
            <person name="Schorsch C."/>
            <person name="Szczepanowski R."/>
            <person name="Farwick M."/>
            <person name="Goesmann A."/>
            <person name="Puhler A."/>
            <person name="Schaffer S."/>
            <person name="Tauch A."/>
            <person name="Kohler T."/>
            <person name="Brinkrolf K."/>
        </authorList>
    </citation>
    <scope>NUCLEOTIDE SEQUENCE [LARGE SCALE GENOMIC DNA]</scope>
    <source>
        <strain evidence="2">ATCC 14091 / BCRC 22168 / CBS 111 / JCM 3599 / NBRC 0793 / NRRL Y-1031 F-60-10</strain>
    </source>
</reference>
<protein>
    <submittedName>
        <fullName evidence="1">Uncharacterized protein</fullName>
    </submittedName>
</protein>
<proteinExistence type="predicted"/>
<gene>
    <name evidence="1" type="ORF">BN7_4867</name>
</gene>